<evidence type="ECO:0000256" key="6">
    <source>
        <dbReference type="RuleBase" id="RU003690"/>
    </source>
</evidence>
<accession>A0ABD1ENY6</accession>
<dbReference type="GO" id="GO:0016798">
    <property type="term" value="F:hydrolase activity, acting on glycosyl bonds"/>
    <property type="evidence" value="ECO:0007669"/>
    <property type="project" value="UniProtKB-KW"/>
</dbReference>
<dbReference type="PANTHER" id="PTHR10353">
    <property type="entry name" value="GLYCOSYL HYDROLASE"/>
    <property type="match status" value="1"/>
</dbReference>
<keyword evidence="5" id="KW-0326">Glycosidase</keyword>
<keyword evidence="4" id="KW-0325">Glycoprotein</keyword>
<evidence type="ECO:0000313" key="9">
    <source>
        <dbReference type="Proteomes" id="UP001566132"/>
    </source>
</evidence>
<keyword evidence="9" id="KW-1185">Reference proteome</keyword>
<evidence type="ECO:0008006" key="10">
    <source>
        <dbReference type="Google" id="ProtNLM"/>
    </source>
</evidence>
<dbReference type="Pfam" id="PF00232">
    <property type="entry name" value="Glyco_hydro_1"/>
    <property type="match status" value="1"/>
</dbReference>
<evidence type="ECO:0000313" key="8">
    <source>
        <dbReference type="EMBL" id="KAL1497175.1"/>
    </source>
</evidence>
<dbReference type="FunFam" id="3.20.20.80:FF:000013">
    <property type="entry name" value="lactase-phlorizin hydrolase"/>
    <property type="match status" value="1"/>
</dbReference>
<feature type="chain" id="PRO_5044811600" description="Myrosinase 1-like" evidence="7">
    <location>
        <begin position="18"/>
        <end position="500"/>
    </location>
</feature>
<name>A0ABD1ENY6_HYPHA</name>
<dbReference type="PROSITE" id="PS00653">
    <property type="entry name" value="GLYCOSYL_HYDROL_F1_2"/>
    <property type="match status" value="1"/>
</dbReference>
<evidence type="ECO:0000256" key="2">
    <source>
        <dbReference type="ARBA" id="ARBA00011738"/>
    </source>
</evidence>
<evidence type="ECO:0000256" key="1">
    <source>
        <dbReference type="ARBA" id="ARBA00010838"/>
    </source>
</evidence>
<evidence type="ECO:0000256" key="4">
    <source>
        <dbReference type="ARBA" id="ARBA00023180"/>
    </source>
</evidence>
<protein>
    <recommendedName>
        <fullName evidence="10">Myrosinase 1-like</fullName>
    </recommendedName>
</protein>
<dbReference type="SUPFAM" id="SSF51445">
    <property type="entry name" value="(Trans)glycosidases"/>
    <property type="match status" value="1"/>
</dbReference>
<dbReference type="AlphaFoldDB" id="A0ABD1ENY6"/>
<dbReference type="InterPro" id="IPR001360">
    <property type="entry name" value="Glyco_hydro_1"/>
</dbReference>
<reference evidence="8 9" key="1">
    <citation type="submission" date="2024-05" db="EMBL/GenBank/DDBJ databases">
        <title>Genetic variation in Jamaican populations of the coffee berry borer (Hypothenemus hampei).</title>
        <authorList>
            <person name="Errbii M."/>
            <person name="Myrie A."/>
        </authorList>
    </citation>
    <scope>NUCLEOTIDE SEQUENCE [LARGE SCALE GENOMIC DNA]</scope>
    <source>
        <strain evidence="8">JA-Hopewell-2020-01-JO</strain>
        <tissue evidence="8">Whole body</tissue>
    </source>
</reference>
<gene>
    <name evidence="8" type="ORF">ABEB36_008175</name>
</gene>
<dbReference type="InterPro" id="IPR017853">
    <property type="entry name" value="GH"/>
</dbReference>
<comment type="similarity">
    <text evidence="1 6">Belongs to the glycosyl hydrolase 1 family.</text>
</comment>
<keyword evidence="3" id="KW-0378">Hydrolase</keyword>
<evidence type="ECO:0000256" key="3">
    <source>
        <dbReference type="ARBA" id="ARBA00022801"/>
    </source>
</evidence>
<dbReference type="PANTHER" id="PTHR10353:SF36">
    <property type="entry name" value="LP05116P"/>
    <property type="match status" value="1"/>
</dbReference>
<dbReference type="InterPro" id="IPR033132">
    <property type="entry name" value="GH_1_N_CS"/>
</dbReference>
<dbReference type="Gene3D" id="3.20.20.80">
    <property type="entry name" value="Glycosidases"/>
    <property type="match status" value="1"/>
</dbReference>
<keyword evidence="7" id="KW-0732">Signal</keyword>
<dbReference type="Proteomes" id="UP001566132">
    <property type="component" value="Unassembled WGS sequence"/>
</dbReference>
<sequence>MKTTILLVSTFLLLVQARYEDDYVVNNRTFPKGFKFGTASAAYQIEGAWNEDGKGENVWDRSTHLYPEKNSNATGDVTSDAYHKWEEDVELLKGLGVSAYRFSIAWSRVLPKGFANESNPAGVTYYKNLIAGLKKYNIEPLVTMHHWDLPTALEDLGGFLNSDIQEWFVDYARFLFETFGDDVKEWVTFNEPKQTCDQGYGSGVLAPNIVSLGIKNYICGHNLIIAHGKAYRLYDKEFRAKQQGRVTMVVDSNWFEPASNSTEDVEASERSLLFTYGWFAHPIVYGDYPEIMKVRIANRSKLEGFNSSRLPSFTDEEKQIINGTADFMTVNIYTSSVAQAIPEPDITPLDPKRDLDIGAHIYQPDDWEKTITDWFKVVPWGARKLVKWISDTYGHPEIIITENGYHDNGTVINDLNTRGRYYKLYLSNLLDAIYYDNVNLTGYMAWSLTDDFEWQYGYNIQLGLYHVDFSSLNRTRTPKESSTYYRKVVTTSCLVDTCVE</sequence>
<organism evidence="8 9">
    <name type="scientific">Hypothenemus hampei</name>
    <name type="common">Coffee berry borer</name>
    <dbReference type="NCBI Taxonomy" id="57062"/>
    <lineage>
        <taxon>Eukaryota</taxon>
        <taxon>Metazoa</taxon>
        <taxon>Ecdysozoa</taxon>
        <taxon>Arthropoda</taxon>
        <taxon>Hexapoda</taxon>
        <taxon>Insecta</taxon>
        <taxon>Pterygota</taxon>
        <taxon>Neoptera</taxon>
        <taxon>Endopterygota</taxon>
        <taxon>Coleoptera</taxon>
        <taxon>Polyphaga</taxon>
        <taxon>Cucujiformia</taxon>
        <taxon>Curculionidae</taxon>
        <taxon>Scolytinae</taxon>
        <taxon>Hypothenemus</taxon>
    </lineage>
</organism>
<comment type="caution">
    <text evidence="8">The sequence shown here is derived from an EMBL/GenBank/DDBJ whole genome shotgun (WGS) entry which is preliminary data.</text>
</comment>
<dbReference type="PRINTS" id="PR00131">
    <property type="entry name" value="GLHYDRLASE1"/>
</dbReference>
<evidence type="ECO:0000256" key="5">
    <source>
        <dbReference type="ARBA" id="ARBA00023295"/>
    </source>
</evidence>
<evidence type="ECO:0000256" key="7">
    <source>
        <dbReference type="SAM" id="SignalP"/>
    </source>
</evidence>
<proteinExistence type="inferred from homology"/>
<comment type="subunit">
    <text evidence="2">Homodimer.</text>
</comment>
<feature type="signal peptide" evidence="7">
    <location>
        <begin position="1"/>
        <end position="17"/>
    </location>
</feature>
<dbReference type="EMBL" id="JBDJPC010000006">
    <property type="protein sequence ID" value="KAL1497175.1"/>
    <property type="molecule type" value="Genomic_DNA"/>
</dbReference>